<comment type="catalytic activity">
    <reaction evidence="9 10 11">
        <text>adenosine(37) in tRNA + dimethylallyl diphosphate = N(6)-dimethylallyladenosine(37) in tRNA + diphosphate</text>
        <dbReference type="Rhea" id="RHEA:26482"/>
        <dbReference type="Rhea" id="RHEA-COMP:10162"/>
        <dbReference type="Rhea" id="RHEA-COMP:10375"/>
        <dbReference type="ChEBI" id="CHEBI:33019"/>
        <dbReference type="ChEBI" id="CHEBI:57623"/>
        <dbReference type="ChEBI" id="CHEBI:74411"/>
        <dbReference type="ChEBI" id="CHEBI:74415"/>
        <dbReference type="EC" id="2.5.1.75"/>
    </reaction>
</comment>
<sequence>MQKTLIVIAGPTAIGKTSLTIRLARNYNSEIISADSRQIFKEMNIGTAVPEPEELKAVPHHFIQNVSIHDDYNASTYEHQALAKLKELFKVHDLVFMTGGSGMYIEAVCSGIDKMPDIEPQIREKATALLKNNGKVALQEILKKADPEYYSETDINNPARLVRGVEMYWQTGRPFSFFRKKQTRPRDFNIIRISLDTDRDVLHQRINQRVDQMVAKGLIDEVKNLKQWQNLVPLKTVGYQEIFQYLNGAISLDEAIELIKRNTRRYARKQLSWFRRNKATTWFAPNEYESIKKHIDDVIRQEKTL</sequence>
<dbReference type="InterPro" id="IPR027417">
    <property type="entry name" value="P-loop_NTPase"/>
</dbReference>
<dbReference type="PATRIC" id="fig|1307839.3.peg.2810"/>
<dbReference type="PANTHER" id="PTHR11088:SF60">
    <property type="entry name" value="TRNA DIMETHYLALLYLTRANSFERASE"/>
    <property type="match status" value="1"/>
</dbReference>
<keyword evidence="5 10" id="KW-0819">tRNA processing</keyword>
<evidence type="ECO:0000256" key="4">
    <source>
        <dbReference type="ARBA" id="ARBA00022679"/>
    </source>
</evidence>
<dbReference type="EMBL" id="CP013118">
    <property type="protein sequence ID" value="ALO16298.1"/>
    <property type="molecule type" value="Genomic_DNA"/>
</dbReference>
<gene>
    <name evidence="14" type="primary">miaA_2</name>
    <name evidence="10" type="synonym">miaA</name>
    <name evidence="14" type="ORF">L21SP5_02675</name>
</gene>
<dbReference type="InterPro" id="IPR039657">
    <property type="entry name" value="Dimethylallyltransferase"/>
</dbReference>
<comment type="caution">
    <text evidence="10">Lacks conserved residue(s) required for the propagation of feature annotation.</text>
</comment>
<dbReference type="OrthoDB" id="9776390at2"/>
<dbReference type="KEGG" id="blq:L21SP5_02675"/>
<dbReference type="GO" id="GO:0052381">
    <property type="term" value="F:tRNA dimethylallyltransferase activity"/>
    <property type="evidence" value="ECO:0007669"/>
    <property type="project" value="UniProtKB-UniRule"/>
</dbReference>
<keyword evidence="15" id="KW-1185">Reference proteome</keyword>
<name>A0A0S2I1Y4_9BACT</name>
<keyword evidence="8 10" id="KW-0460">Magnesium</keyword>
<dbReference type="Proteomes" id="UP000064893">
    <property type="component" value="Chromosome"/>
</dbReference>
<dbReference type="PANTHER" id="PTHR11088">
    <property type="entry name" value="TRNA DIMETHYLALLYLTRANSFERASE"/>
    <property type="match status" value="1"/>
</dbReference>
<dbReference type="SUPFAM" id="SSF52540">
    <property type="entry name" value="P-loop containing nucleoside triphosphate hydrolases"/>
    <property type="match status" value="2"/>
</dbReference>
<evidence type="ECO:0000256" key="1">
    <source>
        <dbReference type="ARBA" id="ARBA00001946"/>
    </source>
</evidence>
<organism evidence="14 15">
    <name type="scientific">Salinivirga cyanobacteriivorans</name>
    <dbReference type="NCBI Taxonomy" id="1307839"/>
    <lineage>
        <taxon>Bacteria</taxon>
        <taxon>Pseudomonadati</taxon>
        <taxon>Bacteroidota</taxon>
        <taxon>Bacteroidia</taxon>
        <taxon>Bacteroidales</taxon>
        <taxon>Salinivirgaceae</taxon>
        <taxon>Salinivirga</taxon>
    </lineage>
</organism>
<comment type="function">
    <text evidence="2 10 12">Catalyzes the transfer of a dimethylallyl group onto the adenine at position 37 in tRNAs that read codons beginning with uridine, leading to the formation of N6-(dimethylallyl)adenosine (i(6)A).</text>
</comment>
<feature type="binding site" evidence="10">
    <location>
        <begin position="12"/>
        <end position="17"/>
    </location>
    <ligand>
        <name>substrate</name>
    </ligand>
</feature>
<evidence type="ECO:0000256" key="7">
    <source>
        <dbReference type="ARBA" id="ARBA00022840"/>
    </source>
</evidence>
<dbReference type="NCBIfam" id="TIGR00174">
    <property type="entry name" value="miaA"/>
    <property type="match status" value="1"/>
</dbReference>
<feature type="binding site" evidence="10">
    <location>
        <begin position="10"/>
        <end position="17"/>
    </location>
    <ligand>
        <name>ATP</name>
        <dbReference type="ChEBI" id="CHEBI:30616"/>
    </ligand>
</feature>
<dbReference type="GO" id="GO:0006400">
    <property type="term" value="P:tRNA modification"/>
    <property type="evidence" value="ECO:0007669"/>
    <property type="project" value="TreeGrafter"/>
</dbReference>
<evidence type="ECO:0000256" key="12">
    <source>
        <dbReference type="RuleBase" id="RU003784"/>
    </source>
</evidence>
<dbReference type="Gene3D" id="1.10.20.140">
    <property type="match status" value="1"/>
</dbReference>
<evidence type="ECO:0000256" key="10">
    <source>
        <dbReference type="HAMAP-Rule" id="MF_00185"/>
    </source>
</evidence>
<evidence type="ECO:0000313" key="14">
    <source>
        <dbReference type="EMBL" id="ALO16298.1"/>
    </source>
</evidence>
<evidence type="ECO:0000256" key="6">
    <source>
        <dbReference type="ARBA" id="ARBA00022741"/>
    </source>
</evidence>
<dbReference type="InterPro" id="IPR018022">
    <property type="entry name" value="IPT"/>
</dbReference>
<keyword evidence="6 10" id="KW-0547">Nucleotide-binding</keyword>
<keyword evidence="4 10" id="KW-0808">Transferase</keyword>
<comment type="similarity">
    <text evidence="3 10 13">Belongs to the IPP transferase family.</text>
</comment>
<dbReference type="AlphaFoldDB" id="A0A0S2I1Y4"/>
<keyword evidence="7 10" id="KW-0067">ATP-binding</keyword>
<evidence type="ECO:0000256" key="3">
    <source>
        <dbReference type="ARBA" id="ARBA00005842"/>
    </source>
</evidence>
<dbReference type="Gene3D" id="3.40.50.300">
    <property type="entry name" value="P-loop containing nucleotide triphosphate hydrolases"/>
    <property type="match status" value="1"/>
</dbReference>
<dbReference type="STRING" id="1307839.L21SP5_02675"/>
<dbReference type="EC" id="2.5.1.75" evidence="10"/>
<evidence type="ECO:0000256" key="8">
    <source>
        <dbReference type="ARBA" id="ARBA00022842"/>
    </source>
</evidence>
<proteinExistence type="inferred from homology"/>
<dbReference type="RefSeq" id="WP_057953684.1">
    <property type="nucleotide sequence ID" value="NZ_CP013118.1"/>
</dbReference>
<feature type="site" description="Interaction with substrate tRNA" evidence="10">
    <location>
        <position position="101"/>
    </location>
</feature>
<dbReference type="HAMAP" id="MF_00185">
    <property type="entry name" value="IPP_trans"/>
    <property type="match status" value="1"/>
</dbReference>
<evidence type="ECO:0000256" key="5">
    <source>
        <dbReference type="ARBA" id="ARBA00022694"/>
    </source>
</evidence>
<dbReference type="Pfam" id="PF01715">
    <property type="entry name" value="IPPT"/>
    <property type="match status" value="1"/>
</dbReference>
<evidence type="ECO:0000256" key="9">
    <source>
        <dbReference type="ARBA" id="ARBA00049563"/>
    </source>
</evidence>
<comment type="cofactor">
    <cofactor evidence="1 10">
        <name>Mg(2+)</name>
        <dbReference type="ChEBI" id="CHEBI:18420"/>
    </cofactor>
</comment>
<feature type="region of interest" description="Interaction with substrate tRNA" evidence="10">
    <location>
        <begin position="35"/>
        <end position="38"/>
    </location>
</feature>
<accession>A0A0S2I1Y4</accession>
<evidence type="ECO:0000256" key="11">
    <source>
        <dbReference type="RuleBase" id="RU003783"/>
    </source>
</evidence>
<comment type="subunit">
    <text evidence="10">Monomer.</text>
</comment>
<reference evidence="14 15" key="1">
    <citation type="submission" date="2015-11" db="EMBL/GenBank/DDBJ databases">
        <title>Description and complete genome sequence of a novel strain predominating in hypersaline microbial mats and representing a new family of the Bacteriodetes phylum.</title>
        <authorList>
            <person name="Spring S."/>
            <person name="Bunk B."/>
            <person name="Sproer C."/>
            <person name="Klenk H.-P."/>
        </authorList>
    </citation>
    <scope>NUCLEOTIDE SEQUENCE [LARGE SCALE GENOMIC DNA]</scope>
    <source>
        <strain evidence="14 15">L21-Spi-D4</strain>
    </source>
</reference>
<evidence type="ECO:0000256" key="2">
    <source>
        <dbReference type="ARBA" id="ARBA00003213"/>
    </source>
</evidence>
<dbReference type="GO" id="GO:0005524">
    <property type="term" value="F:ATP binding"/>
    <property type="evidence" value="ECO:0007669"/>
    <property type="project" value="UniProtKB-UniRule"/>
</dbReference>
<evidence type="ECO:0000256" key="13">
    <source>
        <dbReference type="RuleBase" id="RU003785"/>
    </source>
</evidence>
<protein>
    <recommendedName>
        <fullName evidence="10">tRNA dimethylallyltransferase</fullName>
        <ecNumber evidence="10">2.5.1.75</ecNumber>
    </recommendedName>
    <alternativeName>
        <fullName evidence="10">Dimethylallyl diphosphate:tRNA dimethylallyltransferase</fullName>
        <shortName evidence="10">DMAPP:tRNA dimethylallyltransferase</shortName>
        <shortName evidence="10">DMATase</shortName>
    </alternativeName>
    <alternativeName>
        <fullName evidence="10">Isopentenyl-diphosphate:tRNA isopentenyltransferase</fullName>
        <shortName evidence="10">IPP transferase</shortName>
        <shortName evidence="10">IPPT</shortName>
        <shortName evidence="10">IPTase</shortName>
    </alternativeName>
</protein>
<feature type="site" description="Interaction with substrate tRNA" evidence="10">
    <location>
        <position position="123"/>
    </location>
</feature>
<evidence type="ECO:0000313" key="15">
    <source>
        <dbReference type="Proteomes" id="UP000064893"/>
    </source>
</evidence>